<sequence>MAAHDFTGLELYTELVVDQLTLTASFDDVTPDNYDAIIIPGGRFTEILSADERCVDLVARFAELKKLIFTSCHSQVMLMAAGALAGGVKCTAFESMKPLIEFSGGEWWQQPGIQNMFEITDCVKDGNVVSMVGWPTLGHGVRVLLESLGGQVSSLKENQASVLFLIGDYVEDYGINVPFRALQALGCKVDAVTPNKKKGEMCATLVYDLEEARQLPAEKRGHNFLVTACWDDVCVDDYDCVVVPGGRSPELLVMNPKAVALVKKFDEKDKVFAAIGQGKLLLAATGVLKGKRCASGKGMKVMVKVAGGEAVVSKGCVTDGKLVTAASASDLPAFLSVGVVLALKDYVEDYGISVPFRALQALGCKVDAVTPNKKKGEMCATLVYNLEEARQLPAEKRGHNFLVTACWDDVCVDDYDCVVVPGGRSPELLVMNPKAFALVKKFDEKDKVFAAIGQGKLLLAATGILKGKRCASGKGMKVMVKVAGGEAVVSKGCVTDGKLVTAASASDLPAFLSGLSTALGVSGKRCASGKGMKVMVKVAGGEAVVSKGCVTDGKLVTAASASDLPAFLSGLSTALGVSVMF</sequence>
<proteinExistence type="inferred from homology"/>
<dbReference type="InterPro" id="IPR002818">
    <property type="entry name" value="DJ-1/PfpI"/>
</dbReference>
<dbReference type="EMBL" id="QGKV02000649">
    <property type="protein sequence ID" value="KAF3579350.1"/>
    <property type="molecule type" value="Genomic_DNA"/>
</dbReference>
<gene>
    <name evidence="3" type="ORF">DY000_02033848</name>
</gene>
<dbReference type="SUPFAM" id="SSF52317">
    <property type="entry name" value="Class I glutamine amidotransferase-like"/>
    <property type="match status" value="3"/>
</dbReference>
<accession>A0ABQ7DPZ8</accession>
<reference evidence="3 4" key="1">
    <citation type="journal article" date="2020" name="BMC Genomics">
        <title>Intraspecific diversification of the crop wild relative Brassica cretica Lam. using demographic model selection.</title>
        <authorList>
            <person name="Kioukis A."/>
            <person name="Michalopoulou V.A."/>
            <person name="Briers L."/>
            <person name="Pirintsos S."/>
            <person name="Studholme D.J."/>
            <person name="Pavlidis P."/>
            <person name="Sarris P.F."/>
        </authorList>
    </citation>
    <scope>NUCLEOTIDE SEQUENCE [LARGE SCALE GENOMIC DNA]</scope>
    <source>
        <strain evidence="4">cv. PFS-1207/04</strain>
    </source>
</reference>
<comment type="similarity">
    <text evidence="1">Belongs to the peptidase C56 family.</text>
</comment>
<dbReference type="Gene3D" id="3.40.50.880">
    <property type="match status" value="3"/>
</dbReference>
<feature type="domain" description="DJ-1/PfpI" evidence="2">
    <location>
        <begin position="161"/>
        <end position="335"/>
    </location>
</feature>
<dbReference type="InterPro" id="IPR006286">
    <property type="entry name" value="C56_PfpI-like"/>
</dbReference>
<dbReference type="Pfam" id="PF01965">
    <property type="entry name" value="DJ-1_PfpI"/>
    <property type="match status" value="4"/>
</dbReference>
<evidence type="ECO:0000313" key="3">
    <source>
        <dbReference type="EMBL" id="KAF3579350.1"/>
    </source>
</evidence>
<evidence type="ECO:0000313" key="4">
    <source>
        <dbReference type="Proteomes" id="UP000266723"/>
    </source>
</evidence>
<dbReference type="Proteomes" id="UP000266723">
    <property type="component" value="Unassembled WGS sequence"/>
</dbReference>
<evidence type="ECO:0000259" key="2">
    <source>
        <dbReference type="Pfam" id="PF01965"/>
    </source>
</evidence>
<feature type="domain" description="DJ-1/PfpI" evidence="2">
    <location>
        <begin position="19"/>
        <end position="136"/>
    </location>
</feature>
<organism evidence="3 4">
    <name type="scientific">Brassica cretica</name>
    <name type="common">Mustard</name>
    <dbReference type="NCBI Taxonomy" id="69181"/>
    <lineage>
        <taxon>Eukaryota</taxon>
        <taxon>Viridiplantae</taxon>
        <taxon>Streptophyta</taxon>
        <taxon>Embryophyta</taxon>
        <taxon>Tracheophyta</taxon>
        <taxon>Spermatophyta</taxon>
        <taxon>Magnoliopsida</taxon>
        <taxon>eudicotyledons</taxon>
        <taxon>Gunneridae</taxon>
        <taxon>Pentapetalae</taxon>
        <taxon>rosids</taxon>
        <taxon>malvids</taxon>
        <taxon>Brassicales</taxon>
        <taxon>Brassicaceae</taxon>
        <taxon>Brassiceae</taxon>
        <taxon>Brassica</taxon>
    </lineage>
</organism>
<protein>
    <recommendedName>
        <fullName evidence="2">DJ-1/PfpI domain-containing protein</fullName>
    </recommendedName>
</protein>
<comment type="caution">
    <text evidence="3">The sequence shown here is derived from an EMBL/GenBank/DDBJ whole genome shotgun (WGS) entry which is preliminary data.</text>
</comment>
<keyword evidence="4" id="KW-1185">Reference proteome</keyword>
<name>A0ABQ7DPZ8_BRACR</name>
<feature type="domain" description="DJ-1/PfpI" evidence="2">
    <location>
        <begin position="339"/>
        <end position="514"/>
    </location>
</feature>
<dbReference type="PANTHER" id="PTHR42733:SF9">
    <property type="entry name" value="DJ-1 PROTEIN HOMOLOG E"/>
    <property type="match status" value="1"/>
</dbReference>
<dbReference type="PANTHER" id="PTHR42733">
    <property type="entry name" value="DJ-1 PROTEIN"/>
    <property type="match status" value="1"/>
</dbReference>
<dbReference type="InterPro" id="IPR029062">
    <property type="entry name" value="Class_I_gatase-like"/>
</dbReference>
<evidence type="ECO:0000256" key="1">
    <source>
        <dbReference type="ARBA" id="ARBA00008542"/>
    </source>
</evidence>
<feature type="domain" description="DJ-1/PfpI" evidence="2">
    <location>
        <begin position="515"/>
        <end position="570"/>
    </location>
</feature>